<reference evidence="2 3" key="1">
    <citation type="submission" date="2016-11" db="EMBL/GenBank/DDBJ databases">
        <title>Trade-off between light-utilization and light-protection in marine flavobacteria.</title>
        <authorList>
            <person name="Kumagai Y."/>
        </authorList>
    </citation>
    <scope>NUCLEOTIDE SEQUENCE [LARGE SCALE GENOMIC DNA]</scope>
    <source>
        <strain evidence="2 3">JCM 13191</strain>
    </source>
</reference>
<keyword evidence="1" id="KW-0732">Signal</keyword>
<protein>
    <recommendedName>
        <fullName evidence="4">DUF4294 domain-containing protein</fullName>
    </recommendedName>
</protein>
<evidence type="ECO:0008006" key="4">
    <source>
        <dbReference type="Google" id="ProtNLM"/>
    </source>
</evidence>
<gene>
    <name evidence="2" type="ORF">BST97_03620</name>
</gene>
<name>A0A1W6MP52_9FLAO</name>
<sequence>MKLKAFYFIVFSMLIVGYSAAQQPEENLPVEKDSTIVGKREFFYVDGDSLDAIELEDVLLLQKLNFDSKYERIKYLILKRKVRKVWPYAKLAAERLVVLEQRLAKIKTKNDRKRYSRMVEDYIEDEFKKELKKFSKTEGQILIKLIHRQTGQTAFDLLKRLRSGWSAFWFNQTASLFDMSLKQEYNPEKVVEDFYIEDILLNEFINDKLPEQEAAISFDYYKGRELWNRYEENLPEDYDSINMAARAERIRKYKEKKARKARRKSRK</sequence>
<feature type="chain" id="PRO_5012822979" description="DUF4294 domain-containing protein" evidence="1">
    <location>
        <begin position="22"/>
        <end position="267"/>
    </location>
</feature>
<dbReference type="AlphaFoldDB" id="A0A1W6MP52"/>
<keyword evidence="3" id="KW-1185">Reference proteome</keyword>
<evidence type="ECO:0000256" key="1">
    <source>
        <dbReference type="SAM" id="SignalP"/>
    </source>
</evidence>
<dbReference type="RefSeq" id="WP_085768144.1">
    <property type="nucleotide sequence ID" value="NZ_CP019344.1"/>
</dbReference>
<evidence type="ECO:0000313" key="3">
    <source>
        <dbReference type="Proteomes" id="UP000193431"/>
    </source>
</evidence>
<organism evidence="2 3">
    <name type="scientific">Nonlabens spongiae</name>
    <dbReference type="NCBI Taxonomy" id="331648"/>
    <lineage>
        <taxon>Bacteria</taxon>
        <taxon>Pseudomonadati</taxon>
        <taxon>Bacteroidota</taxon>
        <taxon>Flavobacteriia</taxon>
        <taxon>Flavobacteriales</taxon>
        <taxon>Flavobacteriaceae</taxon>
        <taxon>Nonlabens</taxon>
    </lineage>
</organism>
<dbReference type="EMBL" id="CP019344">
    <property type="protein sequence ID" value="ARN79357.1"/>
    <property type="molecule type" value="Genomic_DNA"/>
</dbReference>
<dbReference type="Pfam" id="PF14127">
    <property type="entry name" value="DUF4294"/>
    <property type="match status" value="1"/>
</dbReference>
<accession>A0A1W6MP52</accession>
<evidence type="ECO:0000313" key="2">
    <source>
        <dbReference type="EMBL" id="ARN79357.1"/>
    </source>
</evidence>
<proteinExistence type="predicted"/>
<dbReference type="Proteomes" id="UP000193431">
    <property type="component" value="Chromosome"/>
</dbReference>
<feature type="signal peptide" evidence="1">
    <location>
        <begin position="1"/>
        <end position="21"/>
    </location>
</feature>
<dbReference type="OrthoDB" id="1491885at2"/>
<dbReference type="InterPro" id="IPR025636">
    <property type="entry name" value="DUF4294"/>
</dbReference>
<dbReference type="STRING" id="331648.BST97_03620"/>